<evidence type="ECO:0000313" key="7">
    <source>
        <dbReference type="Proteomes" id="UP000253940"/>
    </source>
</evidence>
<proteinExistence type="inferred from homology"/>
<dbReference type="Pfam" id="PF03466">
    <property type="entry name" value="LysR_substrate"/>
    <property type="match status" value="1"/>
</dbReference>
<dbReference type="RefSeq" id="WP_114899367.1">
    <property type="nucleotide sequence ID" value="NZ_CP031222.1"/>
</dbReference>
<dbReference type="SUPFAM" id="SSF46785">
    <property type="entry name" value="Winged helix' DNA-binding domain"/>
    <property type="match status" value="1"/>
</dbReference>
<organism evidence="6 7">
    <name type="scientific">Aquirhabdus parva</name>
    <dbReference type="NCBI Taxonomy" id="2283318"/>
    <lineage>
        <taxon>Bacteria</taxon>
        <taxon>Pseudomonadati</taxon>
        <taxon>Pseudomonadota</taxon>
        <taxon>Gammaproteobacteria</taxon>
        <taxon>Moraxellales</taxon>
        <taxon>Moraxellaceae</taxon>
        <taxon>Aquirhabdus</taxon>
    </lineage>
</organism>
<dbReference type="Proteomes" id="UP000253940">
    <property type="component" value="Chromosome"/>
</dbReference>
<dbReference type="GO" id="GO:0000976">
    <property type="term" value="F:transcription cis-regulatory region binding"/>
    <property type="evidence" value="ECO:0007669"/>
    <property type="project" value="TreeGrafter"/>
</dbReference>
<dbReference type="GO" id="GO:0003700">
    <property type="term" value="F:DNA-binding transcription factor activity"/>
    <property type="evidence" value="ECO:0007669"/>
    <property type="project" value="InterPro"/>
</dbReference>
<dbReference type="Gene3D" id="1.10.10.10">
    <property type="entry name" value="Winged helix-like DNA-binding domain superfamily/Winged helix DNA-binding domain"/>
    <property type="match status" value="1"/>
</dbReference>
<keyword evidence="3" id="KW-0238">DNA-binding</keyword>
<evidence type="ECO:0000259" key="5">
    <source>
        <dbReference type="PROSITE" id="PS50931"/>
    </source>
</evidence>
<reference evidence="6 7" key="1">
    <citation type="submission" date="2018-07" db="EMBL/GenBank/DDBJ databases">
        <title>Genome sequencing of Moraxellaceae gen. HYN0046.</title>
        <authorList>
            <person name="Kim M."/>
            <person name="Yi H."/>
        </authorList>
    </citation>
    <scope>NUCLEOTIDE SEQUENCE [LARGE SCALE GENOMIC DNA]</scope>
    <source>
        <strain evidence="6 7">HYN0046</strain>
    </source>
</reference>
<evidence type="ECO:0000256" key="4">
    <source>
        <dbReference type="ARBA" id="ARBA00023163"/>
    </source>
</evidence>
<dbReference type="PRINTS" id="PR00039">
    <property type="entry name" value="HTHLYSR"/>
</dbReference>
<dbReference type="Pfam" id="PF00126">
    <property type="entry name" value="HTH_1"/>
    <property type="match status" value="1"/>
</dbReference>
<comment type="similarity">
    <text evidence="1">Belongs to the LysR transcriptional regulatory family.</text>
</comment>
<dbReference type="PROSITE" id="PS50931">
    <property type="entry name" value="HTH_LYSR"/>
    <property type="match status" value="1"/>
</dbReference>
<gene>
    <name evidence="6" type="ORF">HYN46_10645</name>
</gene>
<dbReference type="SUPFAM" id="SSF53850">
    <property type="entry name" value="Periplasmic binding protein-like II"/>
    <property type="match status" value="1"/>
</dbReference>
<accession>A0A345P7J9</accession>
<dbReference type="InterPro" id="IPR005119">
    <property type="entry name" value="LysR_subst-bd"/>
</dbReference>
<keyword evidence="4" id="KW-0804">Transcription</keyword>
<sequence>MNTAALQAFVTVMQMGSVSRAADKLFLTQPAISKRLRILEEEFGVALFTPIGRGIQPTQAAQDLLPRAKRWLLDYEEIKHALSHAQNQVGGLLRIGTSHHIGLHHLPNPLKAFVQAHPEVELDVHFVDSEQAHQAVLAGELELAFLTLPPIADERLEYLEVWADPLVFVAAPFHPLAQQSLTQTRLTLADLTQHAAILPAATTYTSQITLDAFHQAGLSLKTSMSTNPLDSIRMLVSIGLGWSVLPRTLVDDDLTVLSIDQVQLNRTLGMVWHPKRTLSKAASILKHEYFNASHNV</sequence>
<evidence type="ECO:0000256" key="3">
    <source>
        <dbReference type="ARBA" id="ARBA00023125"/>
    </source>
</evidence>
<dbReference type="InterPro" id="IPR000847">
    <property type="entry name" value="LysR_HTH_N"/>
</dbReference>
<dbReference type="AlphaFoldDB" id="A0A345P7J9"/>
<dbReference type="InterPro" id="IPR036390">
    <property type="entry name" value="WH_DNA-bd_sf"/>
</dbReference>
<evidence type="ECO:0000256" key="1">
    <source>
        <dbReference type="ARBA" id="ARBA00009437"/>
    </source>
</evidence>
<dbReference type="KEGG" id="mbah:HYN46_10645"/>
<protein>
    <submittedName>
        <fullName evidence="6">LysR family transcriptional regulator</fullName>
    </submittedName>
</protein>
<keyword evidence="2" id="KW-0805">Transcription regulation</keyword>
<dbReference type="OrthoDB" id="9803735at2"/>
<keyword evidence="7" id="KW-1185">Reference proteome</keyword>
<dbReference type="EMBL" id="CP031222">
    <property type="protein sequence ID" value="AXI03258.1"/>
    <property type="molecule type" value="Genomic_DNA"/>
</dbReference>
<dbReference type="InterPro" id="IPR036388">
    <property type="entry name" value="WH-like_DNA-bd_sf"/>
</dbReference>
<evidence type="ECO:0000313" key="6">
    <source>
        <dbReference type="EMBL" id="AXI03258.1"/>
    </source>
</evidence>
<dbReference type="Gene3D" id="3.40.190.290">
    <property type="match status" value="1"/>
</dbReference>
<dbReference type="CDD" id="cd05466">
    <property type="entry name" value="PBP2_LTTR_substrate"/>
    <property type="match status" value="1"/>
</dbReference>
<evidence type="ECO:0000256" key="2">
    <source>
        <dbReference type="ARBA" id="ARBA00023015"/>
    </source>
</evidence>
<dbReference type="PANTHER" id="PTHR30126:SF81">
    <property type="entry name" value="HTH-TYPE TRANSCRIPTIONAL REGULATOR ILVY"/>
    <property type="match status" value="1"/>
</dbReference>
<name>A0A345P7J9_9GAMM</name>
<feature type="domain" description="HTH lysR-type" evidence="5">
    <location>
        <begin position="1"/>
        <end position="58"/>
    </location>
</feature>
<dbReference type="PANTHER" id="PTHR30126">
    <property type="entry name" value="HTH-TYPE TRANSCRIPTIONAL REGULATOR"/>
    <property type="match status" value="1"/>
</dbReference>